<dbReference type="GO" id="GO:0009733">
    <property type="term" value="P:response to auxin"/>
    <property type="evidence" value="ECO:0007669"/>
    <property type="project" value="InterPro"/>
</dbReference>
<organism evidence="4 5">
    <name type="scientific">Helianthus annuus</name>
    <name type="common">Common sunflower</name>
    <dbReference type="NCBI Taxonomy" id="4232"/>
    <lineage>
        <taxon>Eukaryota</taxon>
        <taxon>Viridiplantae</taxon>
        <taxon>Streptophyta</taxon>
        <taxon>Embryophyta</taxon>
        <taxon>Tracheophyta</taxon>
        <taxon>Spermatophyta</taxon>
        <taxon>Magnoliopsida</taxon>
        <taxon>eudicotyledons</taxon>
        <taxon>Gunneridae</taxon>
        <taxon>Pentapetalae</taxon>
        <taxon>asterids</taxon>
        <taxon>campanulids</taxon>
        <taxon>Asterales</taxon>
        <taxon>Asteraceae</taxon>
        <taxon>Asteroideae</taxon>
        <taxon>Heliantheae alliance</taxon>
        <taxon>Heliantheae</taxon>
        <taxon>Helianthus</taxon>
    </lineage>
</organism>
<reference evidence="4" key="2">
    <citation type="submission" date="2017-02" db="EMBL/GenBank/DDBJ databases">
        <title>Sunflower complete genome.</title>
        <authorList>
            <person name="Langlade N."/>
            <person name="Munos S."/>
        </authorList>
    </citation>
    <scope>NUCLEOTIDE SEQUENCE [LARGE SCALE GENOMIC DNA]</scope>
    <source>
        <tissue evidence="4">Leaves</tissue>
    </source>
</reference>
<dbReference type="Gramene" id="mRNA:HanXRQr2_Chr17g0805031">
    <property type="protein sequence ID" value="mRNA:HanXRQr2_Chr17g0805031"/>
    <property type="gene ID" value="HanXRQr2_Chr17g0805031"/>
</dbReference>
<evidence type="ECO:0000256" key="2">
    <source>
        <dbReference type="SAM" id="MobiDB-lite"/>
    </source>
</evidence>
<dbReference type="EMBL" id="CM007906">
    <property type="protein sequence ID" value="OTF86746.1"/>
    <property type="molecule type" value="Genomic_DNA"/>
</dbReference>
<dbReference type="InterPro" id="IPR003676">
    <property type="entry name" value="SAUR_fam"/>
</dbReference>
<evidence type="ECO:0000313" key="4">
    <source>
        <dbReference type="EMBL" id="OTF86746.1"/>
    </source>
</evidence>
<dbReference type="InParanoid" id="A0A251RQV7"/>
<dbReference type="Proteomes" id="UP000215914">
    <property type="component" value="Chromosome 17"/>
</dbReference>
<sequence>MGLMRLSSLISILKCFSRFCSRKYHWDVPKGHLAVYVGEEQKRRFVIPISYLEQPLFQNFLRQSEEEFGFEHPMGDIFYWAPKSGTKGLWSPISDWVPGLWVPIPATSSTSASTAAAATADPTTEAAGDSSKVEPGGA</sequence>
<gene>
    <name evidence="4" type="ORF">HannXRQ_Chr17g0554141</name>
    <name evidence="3" type="ORF">HanXRQr2_Chr17g0805031</name>
</gene>
<dbReference type="OrthoDB" id="625231at2759"/>
<accession>A0A251RQV7</accession>
<dbReference type="EMBL" id="MNCJ02000332">
    <property type="protein sequence ID" value="KAF5755638.1"/>
    <property type="molecule type" value="Genomic_DNA"/>
</dbReference>
<name>A0A251RQV7_HELAN</name>
<dbReference type="PANTHER" id="PTHR31929">
    <property type="entry name" value="SAUR-LIKE AUXIN-RESPONSIVE PROTEIN FAMILY-RELATED"/>
    <property type="match status" value="1"/>
</dbReference>
<feature type="compositionally biased region" description="Low complexity" evidence="2">
    <location>
        <begin position="112"/>
        <end position="127"/>
    </location>
</feature>
<comment type="similarity">
    <text evidence="1">Belongs to the ARG7 family.</text>
</comment>
<proteinExistence type="inferred from homology"/>
<evidence type="ECO:0000256" key="1">
    <source>
        <dbReference type="ARBA" id="ARBA00006974"/>
    </source>
</evidence>
<protein>
    <submittedName>
        <fullName evidence="3 4">Small auxin-up RNA</fullName>
    </submittedName>
</protein>
<dbReference type="Pfam" id="PF02519">
    <property type="entry name" value="Auxin_inducible"/>
    <property type="match status" value="1"/>
</dbReference>
<dbReference type="AlphaFoldDB" id="A0A251RQV7"/>
<reference evidence="3 5" key="1">
    <citation type="journal article" date="2017" name="Nature">
        <title>The sunflower genome provides insights into oil metabolism, flowering and Asterid evolution.</title>
        <authorList>
            <person name="Badouin H."/>
            <person name="Gouzy J."/>
            <person name="Grassa C.J."/>
            <person name="Murat F."/>
            <person name="Staton S.E."/>
            <person name="Cottret L."/>
            <person name="Lelandais-Briere C."/>
            <person name="Owens G.L."/>
            <person name="Carrere S."/>
            <person name="Mayjonade B."/>
            <person name="Legrand L."/>
            <person name="Gill N."/>
            <person name="Kane N.C."/>
            <person name="Bowers J.E."/>
            <person name="Hubner S."/>
            <person name="Bellec A."/>
            <person name="Berard A."/>
            <person name="Berges H."/>
            <person name="Blanchet N."/>
            <person name="Boniface M.C."/>
            <person name="Brunel D."/>
            <person name="Catrice O."/>
            <person name="Chaidir N."/>
            <person name="Claudel C."/>
            <person name="Donnadieu C."/>
            <person name="Faraut T."/>
            <person name="Fievet G."/>
            <person name="Helmstetter N."/>
            <person name="King M."/>
            <person name="Knapp S.J."/>
            <person name="Lai Z."/>
            <person name="Le Paslier M.C."/>
            <person name="Lippi Y."/>
            <person name="Lorenzon L."/>
            <person name="Mandel J.R."/>
            <person name="Marage G."/>
            <person name="Marchand G."/>
            <person name="Marquand E."/>
            <person name="Bret-Mestries E."/>
            <person name="Morien E."/>
            <person name="Nambeesan S."/>
            <person name="Nguyen T."/>
            <person name="Pegot-Espagnet P."/>
            <person name="Pouilly N."/>
            <person name="Raftis F."/>
            <person name="Sallet E."/>
            <person name="Schiex T."/>
            <person name="Thomas J."/>
            <person name="Vandecasteele C."/>
            <person name="Vares D."/>
            <person name="Vear F."/>
            <person name="Vautrin S."/>
            <person name="Crespi M."/>
            <person name="Mangin B."/>
            <person name="Burke J.M."/>
            <person name="Salse J."/>
            <person name="Munos S."/>
            <person name="Vincourt P."/>
            <person name="Rieseberg L.H."/>
            <person name="Langlade N.B."/>
        </authorList>
    </citation>
    <scope>NUCLEOTIDE SEQUENCE [LARGE SCALE GENOMIC DNA]</scope>
    <source>
        <strain evidence="5">cv. SF193</strain>
        <tissue evidence="3">Leaves</tissue>
    </source>
</reference>
<evidence type="ECO:0000313" key="5">
    <source>
        <dbReference type="Proteomes" id="UP000215914"/>
    </source>
</evidence>
<feature type="region of interest" description="Disordered" evidence="2">
    <location>
        <begin position="112"/>
        <end position="138"/>
    </location>
</feature>
<keyword evidence="5" id="KW-1185">Reference proteome</keyword>
<evidence type="ECO:0000313" key="3">
    <source>
        <dbReference type="EMBL" id="KAF5755638.1"/>
    </source>
</evidence>
<reference evidence="3" key="3">
    <citation type="submission" date="2020-06" db="EMBL/GenBank/DDBJ databases">
        <title>Helianthus annuus Genome sequencing and assembly Release 2.</title>
        <authorList>
            <person name="Gouzy J."/>
            <person name="Langlade N."/>
            <person name="Munos S."/>
        </authorList>
    </citation>
    <scope>NUCLEOTIDE SEQUENCE</scope>
    <source>
        <tissue evidence="3">Leaves</tissue>
    </source>
</reference>